<protein>
    <recommendedName>
        <fullName evidence="2">Metallo-beta-lactamase domain-containing protein</fullName>
    </recommendedName>
</protein>
<organism evidence="1">
    <name type="scientific">marine metagenome</name>
    <dbReference type="NCBI Taxonomy" id="408172"/>
    <lineage>
        <taxon>unclassified sequences</taxon>
        <taxon>metagenomes</taxon>
        <taxon>ecological metagenomes</taxon>
    </lineage>
</organism>
<dbReference type="AlphaFoldDB" id="A0A382DIN1"/>
<name>A0A382DIN1_9ZZZZ</name>
<dbReference type="GO" id="GO:0035312">
    <property type="term" value="F:5'-3' DNA exonuclease activity"/>
    <property type="evidence" value="ECO:0007669"/>
    <property type="project" value="TreeGrafter"/>
</dbReference>
<proteinExistence type="predicted"/>
<reference evidence="1" key="1">
    <citation type="submission" date="2018-05" db="EMBL/GenBank/DDBJ databases">
        <authorList>
            <person name="Lanie J.A."/>
            <person name="Ng W.-L."/>
            <person name="Kazmierczak K.M."/>
            <person name="Andrzejewski T.M."/>
            <person name="Davidsen T.M."/>
            <person name="Wayne K.J."/>
            <person name="Tettelin H."/>
            <person name="Glass J.I."/>
            <person name="Rusch D."/>
            <person name="Podicherti R."/>
            <person name="Tsui H.-C.T."/>
            <person name="Winkler M.E."/>
        </authorList>
    </citation>
    <scope>NUCLEOTIDE SEQUENCE</scope>
</reference>
<feature type="non-terminal residue" evidence="1">
    <location>
        <position position="1"/>
    </location>
</feature>
<evidence type="ECO:0008006" key="2">
    <source>
        <dbReference type="Google" id="ProtNLM"/>
    </source>
</evidence>
<accession>A0A382DIN1</accession>
<dbReference type="GO" id="GO:0003684">
    <property type="term" value="F:damaged DNA binding"/>
    <property type="evidence" value="ECO:0007669"/>
    <property type="project" value="TreeGrafter"/>
</dbReference>
<dbReference type="SUPFAM" id="SSF56281">
    <property type="entry name" value="Metallo-hydrolase/oxidoreductase"/>
    <property type="match status" value="1"/>
</dbReference>
<dbReference type="PANTHER" id="PTHR23240">
    <property type="entry name" value="DNA CROSS-LINK REPAIR PROTEIN PSO2/SNM1-RELATED"/>
    <property type="match status" value="1"/>
</dbReference>
<dbReference type="GO" id="GO:0036297">
    <property type="term" value="P:interstrand cross-link repair"/>
    <property type="evidence" value="ECO:0007669"/>
    <property type="project" value="TreeGrafter"/>
</dbReference>
<dbReference type="Gene3D" id="3.60.15.10">
    <property type="entry name" value="Ribonuclease Z/Hydroxyacylglutathione hydrolase-like"/>
    <property type="match status" value="1"/>
</dbReference>
<gene>
    <name evidence="1" type="ORF">METZ01_LOCUS190766</name>
</gene>
<dbReference type="GO" id="GO:0006303">
    <property type="term" value="P:double-strand break repair via nonhomologous end joining"/>
    <property type="evidence" value="ECO:0007669"/>
    <property type="project" value="TreeGrafter"/>
</dbReference>
<dbReference type="InterPro" id="IPR036866">
    <property type="entry name" value="RibonucZ/Hydroxyglut_hydro"/>
</dbReference>
<feature type="non-terminal residue" evidence="1">
    <location>
        <position position="187"/>
    </location>
</feature>
<evidence type="ECO:0000313" key="1">
    <source>
        <dbReference type="EMBL" id="SVB37912.1"/>
    </source>
</evidence>
<sequence>VNIIFDRGIHLPDFNLWLDSRKKRSYGYISHAHQDHFAPHLNPLMTPATFNLVRDHLPHSNPHLLDFGEPLETSSYSLSLHPAGHCLGSAQVLVKSKLTGQSILYTGDIKTRYNPTCQPIEAVPCDILVIESTFGSPMFRFPDQKDVLQQLFQTIQRWLSLDITPVVLAYKTGKAQEILHNLQDNNL</sequence>
<dbReference type="EMBL" id="UINC01039439">
    <property type="protein sequence ID" value="SVB37912.1"/>
    <property type="molecule type" value="Genomic_DNA"/>
</dbReference>